<evidence type="ECO:0000313" key="1">
    <source>
        <dbReference type="EMBL" id="KXZ49601.1"/>
    </source>
</evidence>
<gene>
    <name evidence="1" type="ORF">GPECTOR_20g457</name>
</gene>
<dbReference type="EMBL" id="LSYV01000021">
    <property type="protein sequence ID" value="KXZ49601.1"/>
    <property type="molecule type" value="Genomic_DNA"/>
</dbReference>
<dbReference type="Proteomes" id="UP000075714">
    <property type="component" value="Unassembled WGS sequence"/>
</dbReference>
<name>A0A150GIG1_GONPE</name>
<keyword evidence="2" id="KW-1185">Reference proteome</keyword>
<accession>A0A150GIG1</accession>
<comment type="caution">
    <text evidence="1">The sequence shown here is derived from an EMBL/GenBank/DDBJ whole genome shotgun (WGS) entry which is preliminary data.</text>
</comment>
<organism evidence="1 2">
    <name type="scientific">Gonium pectorale</name>
    <name type="common">Green alga</name>
    <dbReference type="NCBI Taxonomy" id="33097"/>
    <lineage>
        <taxon>Eukaryota</taxon>
        <taxon>Viridiplantae</taxon>
        <taxon>Chlorophyta</taxon>
        <taxon>core chlorophytes</taxon>
        <taxon>Chlorophyceae</taxon>
        <taxon>CS clade</taxon>
        <taxon>Chlamydomonadales</taxon>
        <taxon>Volvocaceae</taxon>
        <taxon>Gonium</taxon>
    </lineage>
</organism>
<evidence type="ECO:0000313" key="2">
    <source>
        <dbReference type="Proteomes" id="UP000075714"/>
    </source>
</evidence>
<proteinExistence type="predicted"/>
<protein>
    <submittedName>
        <fullName evidence="1">Uncharacterized protein</fullName>
    </submittedName>
</protein>
<reference evidence="2" key="1">
    <citation type="journal article" date="2016" name="Nat. Commun.">
        <title>The Gonium pectorale genome demonstrates co-option of cell cycle regulation during the evolution of multicellularity.</title>
        <authorList>
            <person name="Hanschen E.R."/>
            <person name="Marriage T.N."/>
            <person name="Ferris P.J."/>
            <person name="Hamaji T."/>
            <person name="Toyoda A."/>
            <person name="Fujiyama A."/>
            <person name="Neme R."/>
            <person name="Noguchi H."/>
            <person name="Minakuchi Y."/>
            <person name="Suzuki M."/>
            <person name="Kawai-Toyooka H."/>
            <person name="Smith D.R."/>
            <person name="Sparks H."/>
            <person name="Anderson J."/>
            <person name="Bakaric R."/>
            <person name="Luria V."/>
            <person name="Karger A."/>
            <person name="Kirschner M.W."/>
            <person name="Durand P.M."/>
            <person name="Michod R.E."/>
            <person name="Nozaki H."/>
            <person name="Olson B.J."/>
        </authorList>
    </citation>
    <scope>NUCLEOTIDE SEQUENCE [LARGE SCALE GENOMIC DNA]</scope>
    <source>
        <strain evidence="2">NIES-2863</strain>
    </source>
</reference>
<dbReference type="AlphaFoldDB" id="A0A150GIG1"/>
<sequence>MRREDVAAVVKREAGPDEVAGLLSYVARMPEDELAALSLLKRMPIIDFVRLASGAVGAAGPGPGPGSTGATGTGELCSAATRMVAALVGIQAPPEPGEQLSLEAAAAAGGVGASFLFHPFCASLYVRSCYPLLFSALVRHPRPRKYIGEQLGDALALLAAGSA</sequence>